<dbReference type="RefSeq" id="WP_139000137.1">
    <property type="nucleotide sequence ID" value="NZ_JAJNCO010000035.1"/>
</dbReference>
<evidence type="ECO:0000313" key="2">
    <source>
        <dbReference type="EMBL" id="MCD2114930.1"/>
    </source>
</evidence>
<proteinExistence type="predicted"/>
<dbReference type="AlphaFoldDB" id="A0AAW4XQF6"/>
<organism evidence="2 3">
    <name type="scientific">Rhodococcus rhodochrous</name>
    <dbReference type="NCBI Taxonomy" id="1829"/>
    <lineage>
        <taxon>Bacteria</taxon>
        <taxon>Bacillati</taxon>
        <taxon>Actinomycetota</taxon>
        <taxon>Actinomycetes</taxon>
        <taxon>Mycobacteriales</taxon>
        <taxon>Nocardiaceae</taxon>
        <taxon>Rhodococcus</taxon>
    </lineage>
</organism>
<dbReference type="Proteomes" id="UP001198630">
    <property type="component" value="Unassembled WGS sequence"/>
</dbReference>
<keyword evidence="1" id="KW-1277">Toxin-antitoxin system</keyword>
<accession>A0AAW4XQF6</accession>
<protein>
    <submittedName>
        <fullName evidence="2">DUF1778 domain-containing protein</fullName>
    </submittedName>
</protein>
<evidence type="ECO:0000256" key="1">
    <source>
        <dbReference type="ARBA" id="ARBA00022649"/>
    </source>
</evidence>
<dbReference type="Pfam" id="PF08681">
    <property type="entry name" value="TacA1"/>
    <property type="match status" value="1"/>
</dbReference>
<dbReference type="InterPro" id="IPR014795">
    <property type="entry name" value="TacA_1-like"/>
</dbReference>
<gene>
    <name evidence="2" type="ORF">LQ384_28005</name>
</gene>
<name>A0AAW4XQF6_RHORH</name>
<dbReference type="EMBL" id="JAJNCO010000035">
    <property type="protein sequence ID" value="MCD2114930.1"/>
    <property type="molecule type" value="Genomic_DNA"/>
</dbReference>
<comment type="caution">
    <text evidence="2">The sequence shown here is derived from an EMBL/GenBank/DDBJ whole genome shotgun (WGS) entry which is preliminary data.</text>
</comment>
<sequence>MPGLNIQFTDDEQALIRDAADREGISLKAFVHNASLDAASSRKHLRDELLADIFDKSAELNDRLA</sequence>
<reference evidence="2" key="1">
    <citation type="submission" date="2021-11" db="EMBL/GenBank/DDBJ databases">
        <title>Development of a sustainable strategy for remediation of hydrocarbon-contaminated territories based on the waste exchange concept.</title>
        <authorList>
            <person name="Elkin A."/>
        </authorList>
    </citation>
    <scope>NUCLEOTIDE SEQUENCE</scope>
    <source>
        <strain evidence="2">IEGM 757</strain>
    </source>
</reference>
<evidence type="ECO:0000313" key="3">
    <source>
        <dbReference type="Proteomes" id="UP001198630"/>
    </source>
</evidence>